<feature type="region of interest" description="Disordered" evidence="1">
    <location>
        <begin position="102"/>
        <end position="125"/>
    </location>
</feature>
<keyword evidence="3" id="KW-1185">Reference proteome</keyword>
<dbReference type="Proteomes" id="UP000784294">
    <property type="component" value="Unassembled WGS sequence"/>
</dbReference>
<gene>
    <name evidence="2" type="ORF">PXEA_LOCUS17987</name>
</gene>
<reference evidence="2" key="1">
    <citation type="submission" date="2018-11" db="EMBL/GenBank/DDBJ databases">
        <authorList>
            <consortium name="Pathogen Informatics"/>
        </authorList>
    </citation>
    <scope>NUCLEOTIDE SEQUENCE</scope>
</reference>
<sequence length="224" mass="25530">MISPLMLMLFGCRQAVWRPDSSSSDLGTITMDDWIPLRTKFSSAARIFALRPALEALLVRICLRPDNLEDTDSQDHQLINLVTRLCMKSTLLPDTGGSELDYSGPPEKRFASDPSTPLLTGRTRRHVDYGPSDYTGFQRYANHPERNFGHGYFDEANRGSYQRPPYFTQRGRGDFYQNHSGGFQRSYSSADSSSGWFNNDSSFCPNFGRPYHGQGLYRHPPRNW</sequence>
<accession>A0A3S5AIE2</accession>
<organism evidence="2 3">
    <name type="scientific">Protopolystoma xenopodis</name>
    <dbReference type="NCBI Taxonomy" id="117903"/>
    <lineage>
        <taxon>Eukaryota</taxon>
        <taxon>Metazoa</taxon>
        <taxon>Spiralia</taxon>
        <taxon>Lophotrochozoa</taxon>
        <taxon>Platyhelminthes</taxon>
        <taxon>Monogenea</taxon>
        <taxon>Polyopisthocotylea</taxon>
        <taxon>Polystomatidea</taxon>
        <taxon>Polystomatidae</taxon>
        <taxon>Protopolystoma</taxon>
    </lineage>
</organism>
<dbReference type="OrthoDB" id="5600252at2759"/>
<proteinExistence type="predicted"/>
<protein>
    <submittedName>
        <fullName evidence="2">Uncharacterized protein</fullName>
    </submittedName>
</protein>
<evidence type="ECO:0000313" key="3">
    <source>
        <dbReference type="Proteomes" id="UP000784294"/>
    </source>
</evidence>
<dbReference type="EMBL" id="CAAALY010068347">
    <property type="protein sequence ID" value="VEL24547.1"/>
    <property type="molecule type" value="Genomic_DNA"/>
</dbReference>
<name>A0A3S5AIE2_9PLAT</name>
<comment type="caution">
    <text evidence="2">The sequence shown here is derived from an EMBL/GenBank/DDBJ whole genome shotgun (WGS) entry which is preliminary data.</text>
</comment>
<dbReference type="AlphaFoldDB" id="A0A3S5AIE2"/>
<evidence type="ECO:0000313" key="2">
    <source>
        <dbReference type="EMBL" id="VEL24547.1"/>
    </source>
</evidence>
<evidence type="ECO:0000256" key="1">
    <source>
        <dbReference type="SAM" id="MobiDB-lite"/>
    </source>
</evidence>